<sequence>MKGWAKSTIQKDLRDRLYRIDPVLYKEAPKVIETNKAERSMRAGRALARSKFSGGR</sequence>
<dbReference type="Proteomes" id="UP001189143">
    <property type="component" value="Unassembled WGS sequence"/>
</dbReference>
<accession>A0AAD2DE46</accession>
<evidence type="ECO:0000313" key="1">
    <source>
        <dbReference type="EMBL" id="CAI3552735.1"/>
    </source>
</evidence>
<proteinExistence type="predicted"/>
<dbReference type="Pfam" id="PF12116">
    <property type="entry name" value="SpoIIID"/>
    <property type="match status" value="1"/>
</dbReference>
<dbReference type="RefSeq" id="WP_317049297.1">
    <property type="nucleotide sequence ID" value="NZ_CAMRXC010000162.1"/>
</dbReference>
<evidence type="ECO:0000313" key="2">
    <source>
        <dbReference type="Proteomes" id="UP001189143"/>
    </source>
</evidence>
<dbReference type="InterPro" id="IPR014208">
    <property type="entry name" value="Spore_III_D"/>
</dbReference>
<dbReference type="AlphaFoldDB" id="A0AAD2DE46"/>
<organism evidence="1 2">
    <name type="scientific">Clostridium neonatale</name>
    <dbReference type="NCBI Taxonomy" id="137838"/>
    <lineage>
        <taxon>Bacteria</taxon>
        <taxon>Bacillati</taxon>
        <taxon>Bacillota</taxon>
        <taxon>Clostridia</taxon>
        <taxon>Eubacteriales</taxon>
        <taxon>Clostridiaceae</taxon>
        <taxon>Clostridium</taxon>
    </lineage>
</organism>
<comment type="caution">
    <text evidence="1">The sequence shown here is derived from an EMBL/GenBank/DDBJ whole genome shotgun (WGS) entry which is preliminary data.</text>
</comment>
<name>A0AAD2DE46_9CLOT</name>
<protein>
    <submittedName>
        <fullName evidence="1">Uncharacterized protein</fullName>
    </submittedName>
</protein>
<reference evidence="1" key="1">
    <citation type="submission" date="2022-10" db="EMBL/GenBank/DDBJ databases">
        <authorList>
            <person name="Aires J."/>
            <person name="Mesa V."/>
        </authorList>
    </citation>
    <scope>NUCLEOTIDE SEQUENCE</scope>
    <source>
        <strain evidence="1">Clostridium neonatale JD116</strain>
    </source>
</reference>
<dbReference type="EMBL" id="CAMTCP010000104">
    <property type="protein sequence ID" value="CAI3552735.1"/>
    <property type="molecule type" value="Genomic_DNA"/>
</dbReference>
<gene>
    <name evidence="1" type="ORF">CNEO2_1940002</name>
</gene>